<dbReference type="InterPro" id="IPR036097">
    <property type="entry name" value="HisK_dim/P_sf"/>
</dbReference>
<dbReference type="FunFam" id="1.10.287.130:FF:000070">
    <property type="entry name" value="Histidine kinase sensor protein"/>
    <property type="match status" value="1"/>
</dbReference>
<dbReference type="FunFam" id="3.30.565.10:FF:000006">
    <property type="entry name" value="Sensor histidine kinase WalK"/>
    <property type="match status" value="1"/>
</dbReference>
<dbReference type="GO" id="GO:0000155">
    <property type="term" value="F:phosphorelay sensor kinase activity"/>
    <property type="evidence" value="ECO:0007669"/>
    <property type="project" value="InterPro"/>
</dbReference>
<dbReference type="Gene3D" id="1.10.287.130">
    <property type="match status" value="1"/>
</dbReference>
<dbReference type="InterPro" id="IPR004358">
    <property type="entry name" value="Sig_transdc_His_kin-like_C"/>
</dbReference>
<dbReference type="Gene3D" id="3.30.565.10">
    <property type="entry name" value="Histidine kinase-like ATPase, C-terminal domain"/>
    <property type="match status" value="1"/>
</dbReference>
<dbReference type="EMBL" id="MLJW01000043">
    <property type="protein sequence ID" value="OIR06465.1"/>
    <property type="molecule type" value="Genomic_DNA"/>
</dbReference>
<dbReference type="InterPro" id="IPR000700">
    <property type="entry name" value="PAS-assoc_C"/>
</dbReference>
<dbReference type="CDD" id="cd00130">
    <property type="entry name" value="PAS"/>
    <property type="match status" value="1"/>
</dbReference>
<evidence type="ECO:0000313" key="11">
    <source>
        <dbReference type="EMBL" id="OIR06465.1"/>
    </source>
</evidence>
<dbReference type="GO" id="GO:0030295">
    <property type="term" value="F:protein kinase activator activity"/>
    <property type="evidence" value="ECO:0007669"/>
    <property type="project" value="TreeGrafter"/>
</dbReference>
<dbReference type="PROSITE" id="PS50109">
    <property type="entry name" value="HIS_KIN"/>
    <property type="match status" value="1"/>
</dbReference>
<dbReference type="GO" id="GO:0000156">
    <property type="term" value="F:phosphorelay response regulator activity"/>
    <property type="evidence" value="ECO:0007669"/>
    <property type="project" value="TreeGrafter"/>
</dbReference>
<dbReference type="InterPro" id="IPR036890">
    <property type="entry name" value="HATPase_C_sf"/>
</dbReference>
<dbReference type="PROSITE" id="PS50112">
    <property type="entry name" value="PAS"/>
    <property type="match status" value="1"/>
</dbReference>
<evidence type="ECO:0000256" key="5">
    <source>
        <dbReference type="ARBA" id="ARBA00022777"/>
    </source>
</evidence>
<proteinExistence type="predicted"/>
<comment type="catalytic activity">
    <reaction evidence="1">
        <text>ATP + protein L-histidine = ADP + protein N-phospho-L-histidine.</text>
        <dbReference type="EC" id="2.7.13.3"/>
    </reaction>
</comment>
<evidence type="ECO:0000259" key="10">
    <source>
        <dbReference type="PROSITE" id="PS50113"/>
    </source>
</evidence>
<dbReference type="PANTHER" id="PTHR42878">
    <property type="entry name" value="TWO-COMPONENT HISTIDINE KINASE"/>
    <property type="match status" value="1"/>
</dbReference>
<keyword evidence="7" id="KW-0812">Transmembrane</keyword>
<accession>A0A1J5SD95</accession>
<dbReference type="SMART" id="SM00387">
    <property type="entry name" value="HATPase_c"/>
    <property type="match status" value="1"/>
</dbReference>
<dbReference type="SUPFAM" id="SSF55785">
    <property type="entry name" value="PYP-like sensor domain (PAS domain)"/>
    <property type="match status" value="1"/>
</dbReference>
<feature type="domain" description="PAS" evidence="9">
    <location>
        <begin position="208"/>
        <end position="277"/>
    </location>
</feature>
<dbReference type="EC" id="2.7.13.3" evidence="2"/>
<evidence type="ECO:0000256" key="6">
    <source>
        <dbReference type="ARBA" id="ARBA00023136"/>
    </source>
</evidence>
<dbReference type="PROSITE" id="PS50113">
    <property type="entry name" value="PAC"/>
    <property type="match status" value="1"/>
</dbReference>
<dbReference type="AlphaFoldDB" id="A0A1J5SD95"/>
<keyword evidence="3" id="KW-0597">Phosphoprotein</keyword>
<reference evidence="11" key="1">
    <citation type="submission" date="2016-10" db="EMBL/GenBank/DDBJ databases">
        <title>Sequence of Gallionella enrichment culture.</title>
        <authorList>
            <person name="Poehlein A."/>
            <person name="Muehling M."/>
            <person name="Daniel R."/>
        </authorList>
    </citation>
    <scope>NUCLEOTIDE SEQUENCE</scope>
</reference>
<dbReference type="PRINTS" id="PR00344">
    <property type="entry name" value="BCTRLSENSOR"/>
</dbReference>
<evidence type="ECO:0000256" key="7">
    <source>
        <dbReference type="SAM" id="Phobius"/>
    </source>
</evidence>
<dbReference type="NCBIfam" id="TIGR00229">
    <property type="entry name" value="sensory_box"/>
    <property type="match status" value="1"/>
</dbReference>
<dbReference type="Pfam" id="PF02518">
    <property type="entry name" value="HATPase_c"/>
    <property type="match status" value="1"/>
</dbReference>
<evidence type="ECO:0000256" key="3">
    <source>
        <dbReference type="ARBA" id="ARBA00022553"/>
    </source>
</evidence>
<dbReference type="Pfam" id="PF00512">
    <property type="entry name" value="HisKA"/>
    <property type="match status" value="1"/>
</dbReference>
<evidence type="ECO:0000256" key="2">
    <source>
        <dbReference type="ARBA" id="ARBA00012438"/>
    </source>
</evidence>
<dbReference type="GO" id="GO:0016020">
    <property type="term" value="C:membrane"/>
    <property type="evidence" value="ECO:0007669"/>
    <property type="project" value="UniProtKB-SubCell"/>
</dbReference>
<sequence length="575" mass="64572">MNPTDPHRFRRNILALLAAGLLVAGVVVGLHFYQERTEAALTRQAQRIRQARVDMAEGFLHALMPADSGAPFERGRGIALLEQGMDSLEAIATRWTEDQRSVRDLGPDLLQLRRQLSAVPEVGPVPVKTQIALRIAFHQVQKQSEQLDDAVQAARTRQMATQDRLYLLVLALSALLMAAMALLVYVSDTRRSLADVRRMAAEEELRKNETRLRLLVEHAPAALAMFDKDMRYVTASRRWLDDYGLHGQEIIGRSHYAVFPEISADWKDVHRRALAGEVVHREQDQFVRADGSVQWLRWEVRPWRGEGDQIGGIVVFTEDVTEQKRGEDEIHRLNLELERRVEQRTAELISANKEIEAFSYSVSHDLRAPLRAIDGFLRIILEEQADRLDETGKGYLKRVVAAADKMAQLIDDLLNLAKINRAELTRQPTDLAAVARAILGELASHEPGRRVDCVVPDSLQVSGDPRLLGVLLQNLLGNAWKFTAKQASARIELGTAPAPEGRRICFVRDNGAGFDMAYAHKLFKAFQRLHHDHEFPGTGIGLATVHRIVTRHGGRVWMESKVGEGTTCFFELPAA</sequence>
<dbReference type="SMART" id="SM00388">
    <property type="entry name" value="HisKA"/>
    <property type="match status" value="1"/>
</dbReference>
<organism evidence="11">
    <name type="scientific">mine drainage metagenome</name>
    <dbReference type="NCBI Taxonomy" id="410659"/>
    <lineage>
        <taxon>unclassified sequences</taxon>
        <taxon>metagenomes</taxon>
        <taxon>ecological metagenomes</taxon>
    </lineage>
</organism>
<feature type="transmembrane region" description="Helical" evidence="7">
    <location>
        <begin position="12"/>
        <end position="33"/>
    </location>
</feature>
<dbReference type="CDD" id="cd00082">
    <property type="entry name" value="HisKA"/>
    <property type="match status" value="1"/>
</dbReference>
<dbReference type="InterPro" id="IPR013656">
    <property type="entry name" value="PAS_4"/>
</dbReference>
<dbReference type="InterPro" id="IPR050351">
    <property type="entry name" value="BphY/WalK/GraS-like"/>
</dbReference>
<gene>
    <name evidence="11" type="primary">cph1_9</name>
    <name evidence="11" type="ORF">GALL_113820</name>
</gene>
<dbReference type="SUPFAM" id="SSF55874">
    <property type="entry name" value="ATPase domain of HSP90 chaperone/DNA topoisomerase II/histidine kinase"/>
    <property type="match status" value="1"/>
</dbReference>
<dbReference type="GO" id="GO:0007234">
    <property type="term" value="P:osmosensory signaling via phosphorelay pathway"/>
    <property type="evidence" value="ECO:0007669"/>
    <property type="project" value="TreeGrafter"/>
</dbReference>
<feature type="transmembrane region" description="Helical" evidence="7">
    <location>
        <begin position="165"/>
        <end position="186"/>
    </location>
</feature>
<dbReference type="PANTHER" id="PTHR42878:SF15">
    <property type="entry name" value="BACTERIOPHYTOCHROME"/>
    <property type="match status" value="1"/>
</dbReference>
<dbReference type="InterPro" id="IPR003594">
    <property type="entry name" value="HATPase_dom"/>
</dbReference>
<dbReference type="SUPFAM" id="SSF47384">
    <property type="entry name" value="Homodimeric domain of signal transducing histidine kinase"/>
    <property type="match status" value="1"/>
</dbReference>
<comment type="caution">
    <text evidence="11">The sequence shown here is derived from an EMBL/GenBank/DDBJ whole genome shotgun (WGS) entry which is preliminary data.</text>
</comment>
<dbReference type="InterPro" id="IPR035965">
    <property type="entry name" value="PAS-like_dom_sf"/>
</dbReference>
<keyword evidence="6 7" id="KW-0472">Membrane</keyword>
<keyword evidence="5" id="KW-0418">Kinase</keyword>
<name>A0A1J5SD95_9ZZZZ</name>
<dbReference type="InterPro" id="IPR005467">
    <property type="entry name" value="His_kinase_dom"/>
</dbReference>
<keyword evidence="4 11" id="KW-0808">Transferase</keyword>
<dbReference type="Gene3D" id="3.30.450.20">
    <property type="entry name" value="PAS domain"/>
    <property type="match status" value="1"/>
</dbReference>
<feature type="domain" description="PAC" evidence="10">
    <location>
        <begin position="280"/>
        <end position="332"/>
    </location>
</feature>
<evidence type="ECO:0000259" key="9">
    <source>
        <dbReference type="PROSITE" id="PS50112"/>
    </source>
</evidence>
<dbReference type="InterPro" id="IPR003661">
    <property type="entry name" value="HisK_dim/P_dom"/>
</dbReference>
<dbReference type="Pfam" id="PF08448">
    <property type="entry name" value="PAS_4"/>
    <property type="match status" value="1"/>
</dbReference>
<keyword evidence="7" id="KW-1133">Transmembrane helix</keyword>
<protein>
    <recommendedName>
        <fullName evidence="2">histidine kinase</fullName>
        <ecNumber evidence="2">2.7.13.3</ecNumber>
    </recommendedName>
</protein>
<evidence type="ECO:0000256" key="1">
    <source>
        <dbReference type="ARBA" id="ARBA00000085"/>
    </source>
</evidence>
<evidence type="ECO:0000256" key="4">
    <source>
        <dbReference type="ARBA" id="ARBA00022679"/>
    </source>
</evidence>
<evidence type="ECO:0000259" key="8">
    <source>
        <dbReference type="PROSITE" id="PS50109"/>
    </source>
</evidence>
<feature type="domain" description="Histidine kinase" evidence="8">
    <location>
        <begin position="361"/>
        <end position="575"/>
    </location>
</feature>
<dbReference type="InterPro" id="IPR000014">
    <property type="entry name" value="PAS"/>
</dbReference>